<keyword evidence="3 6" id="KW-0238">DNA-binding</keyword>
<dbReference type="GO" id="GO:0009378">
    <property type="term" value="F:four-way junction helicase activity"/>
    <property type="evidence" value="ECO:0007669"/>
    <property type="project" value="InterPro"/>
</dbReference>
<keyword evidence="9" id="KW-1185">Reference proteome</keyword>
<dbReference type="SUPFAM" id="SSF47781">
    <property type="entry name" value="RuvA domain 2-like"/>
    <property type="match status" value="1"/>
</dbReference>
<reference evidence="8 9" key="1">
    <citation type="submission" date="2019-05" db="EMBL/GenBank/DDBJ databases">
        <title>Nakamurella sp. N5BH11, whole genome shotgun sequence.</title>
        <authorList>
            <person name="Tuo L."/>
        </authorList>
    </citation>
    <scope>NUCLEOTIDE SEQUENCE [LARGE SCALE GENOMIC DNA]</scope>
    <source>
        <strain evidence="8 9">N5BH11</strain>
    </source>
</reference>
<proteinExistence type="inferred from homology"/>
<dbReference type="Proteomes" id="UP000306985">
    <property type="component" value="Unassembled WGS sequence"/>
</dbReference>
<dbReference type="GO" id="GO:0005737">
    <property type="term" value="C:cytoplasm"/>
    <property type="evidence" value="ECO:0007669"/>
    <property type="project" value="UniProtKB-SubCell"/>
</dbReference>
<dbReference type="SUPFAM" id="SSF50249">
    <property type="entry name" value="Nucleic acid-binding proteins"/>
    <property type="match status" value="1"/>
</dbReference>
<dbReference type="InterPro" id="IPR036267">
    <property type="entry name" value="RuvA_C_sf"/>
</dbReference>
<dbReference type="InterPro" id="IPR012340">
    <property type="entry name" value="NA-bd_OB-fold"/>
</dbReference>
<dbReference type="GO" id="GO:0006310">
    <property type="term" value="P:DNA recombination"/>
    <property type="evidence" value="ECO:0007669"/>
    <property type="project" value="UniProtKB-UniRule"/>
</dbReference>
<evidence type="ECO:0000256" key="4">
    <source>
        <dbReference type="ARBA" id="ARBA00023172"/>
    </source>
</evidence>
<comment type="function">
    <text evidence="6">The RuvA-RuvB-RuvC complex processes Holliday junction (HJ) DNA during genetic recombination and DNA repair, while the RuvA-RuvB complex plays an important role in the rescue of blocked DNA replication forks via replication fork reversal (RFR). RuvA specifically binds to HJ cruciform DNA, conferring on it an open structure. The RuvB hexamer acts as an ATP-dependent pump, pulling dsDNA into and through the RuvAB complex. HJ branch migration allows RuvC to scan DNA until it finds its consensus sequence, where it cleaves and resolves the cruciform DNA.</text>
</comment>
<comment type="subunit">
    <text evidence="6">Homotetramer. Forms an RuvA(8)-RuvB(12)-Holliday junction (HJ) complex. HJ DNA is sandwiched between 2 RuvA tetramers; dsDNA enters through RuvA and exits via RuvB. An RuvB hexamer assembles on each DNA strand where it exits the tetramer. Each RuvB hexamer is contacted by two RuvA subunits (via domain III) on 2 adjacent RuvB subunits; this complex drives branch migration. In the full resolvosome a probable DNA-RuvA(4)-RuvB(12)-RuvC(2) complex forms which resolves the HJ.</text>
</comment>
<dbReference type="NCBIfam" id="TIGR00084">
    <property type="entry name" value="ruvA"/>
    <property type="match status" value="1"/>
</dbReference>
<dbReference type="InterPro" id="IPR000085">
    <property type="entry name" value="RuvA"/>
</dbReference>
<dbReference type="GO" id="GO:0048476">
    <property type="term" value="C:Holliday junction resolvase complex"/>
    <property type="evidence" value="ECO:0007669"/>
    <property type="project" value="UniProtKB-UniRule"/>
</dbReference>
<sequence>MISSLSGTVAAIGLDHAVIEVGGVGFAVRATPNTLGSLRRGENARLATTLVVREDSLTLFGFGSDAGRELFELVQSVSGVGPKIALALLAVLDPDQLRSALATGDTAALMRAPGIGKKGAERLILELRDKVGVVPTVMPAGTASPSAAVAAVPAAPLDGAGQVVEALVGLGFTAKQAEDAVAAVLAEAAGSTDGALPTDVSAVLRRALTRLGRGR</sequence>
<dbReference type="RefSeq" id="WP_137447643.1">
    <property type="nucleotide sequence ID" value="NZ_SZZH01000001.1"/>
</dbReference>
<evidence type="ECO:0000256" key="2">
    <source>
        <dbReference type="ARBA" id="ARBA00022763"/>
    </source>
</evidence>
<dbReference type="Gene3D" id="1.10.150.20">
    <property type="entry name" value="5' to 3' exonuclease, C-terminal subdomain"/>
    <property type="match status" value="1"/>
</dbReference>
<dbReference type="InterPro" id="IPR011114">
    <property type="entry name" value="RuvA_C"/>
</dbReference>
<dbReference type="GO" id="GO:0000400">
    <property type="term" value="F:four-way junction DNA binding"/>
    <property type="evidence" value="ECO:0007669"/>
    <property type="project" value="UniProtKB-UniRule"/>
</dbReference>
<accession>A0A4U6QJH9</accession>
<keyword evidence="1 6" id="KW-0963">Cytoplasm</keyword>
<evidence type="ECO:0000256" key="5">
    <source>
        <dbReference type="ARBA" id="ARBA00023204"/>
    </source>
</evidence>
<feature type="region of interest" description="Domain III" evidence="6">
    <location>
        <begin position="156"/>
        <end position="215"/>
    </location>
</feature>
<dbReference type="Pfam" id="PF01330">
    <property type="entry name" value="RuvA_N"/>
    <property type="match status" value="1"/>
</dbReference>
<dbReference type="EMBL" id="SZZH01000001">
    <property type="protein sequence ID" value="TKV60339.1"/>
    <property type="molecule type" value="Genomic_DNA"/>
</dbReference>
<keyword evidence="2 6" id="KW-0227">DNA damage</keyword>
<comment type="similarity">
    <text evidence="6">Belongs to the RuvA family.</text>
</comment>
<dbReference type="SMART" id="SM00278">
    <property type="entry name" value="HhH1"/>
    <property type="match status" value="2"/>
</dbReference>
<dbReference type="AlphaFoldDB" id="A0A4U6QJH9"/>
<evidence type="ECO:0000256" key="1">
    <source>
        <dbReference type="ARBA" id="ARBA00022490"/>
    </source>
</evidence>
<evidence type="ECO:0000256" key="6">
    <source>
        <dbReference type="HAMAP-Rule" id="MF_00031"/>
    </source>
</evidence>
<name>A0A4U6QJH9_9ACTN</name>
<evidence type="ECO:0000313" key="8">
    <source>
        <dbReference type="EMBL" id="TKV60339.1"/>
    </source>
</evidence>
<dbReference type="GO" id="GO:0006281">
    <property type="term" value="P:DNA repair"/>
    <property type="evidence" value="ECO:0007669"/>
    <property type="project" value="UniProtKB-UniRule"/>
</dbReference>
<dbReference type="InterPro" id="IPR013849">
    <property type="entry name" value="DNA_helicase_Holl-junc_RuvA_I"/>
</dbReference>
<feature type="domain" description="Helix-hairpin-helix DNA-binding motif class 1" evidence="7">
    <location>
        <begin position="72"/>
        <end position="91"/>
    </location>
</feature>
<protein>
    <recommendedName>
        <fullName evidence="6">Holliday junction branch migration complex subunit RuvA</fullName>
    </recommendedName>
</protein>
<organism evidence="8 9">
    <name type="scientific">Nakamurella flava</name>
    <dbReference type="NCBI Taxonomy" id="2576308"/>
    <lineage>
        <taxon>Bacteria</taxon>
        <taxon>Bacillati</taxon>
        <taxon>Actinomycetota</taxon>
        <taxon>Actinomycetes</taxon>
        <taxon>Nakamurellales</taxon>
        <taxon>Nakamurellaceae</taxon>
        <taxon>Nakamurella</taxon>
    </lineage>
</organism>
<comment type="caution">
    <text evidence="8">The sequence shown here is derived from an EMBL/GenBank/DDBJ whole genome shotgun (WGS) entry which is preliminary data.</text>
</comment>
<dbReference type="Gene3D" id="1.10.8.10">
    <property type="entry name" value="DNA helicase RuvA subunit, C-terminal domain"/>
    <property type="match status" value="1"/>
</dbReference>
<comment type="caution">
    <text evidence="6">Lacks conserved residue(s) required for the propagation of feature annotation.</text>
</comment>
<dbReference type="SUPFAM" id="SSF46929">
    <property type="entry name" value="DNA helicase RuvA subunit, C-terminal domain"/>
    <property type="match status" value="1"/>
</dbReference>
<dbReference type="InterPro" id="IPR010994">
    <property type="entry name" value="RuvA_2-like"/>
</dbReference>
<gene>
    <name evidence="6 8" type="primary">ruvA</name>
    <name evidence="8" type="ORF">FDO65_01060</name>
</gene>
<comment type="subcellular location">
    <subcellularLocation>
        <location evidence="6">Cytoplasm</location>
    </subcellularLocation>
</comment>
<dbReference type="InterPro" id="IPR003583">
    <property type="entry name" value="Hlx-hairpin-Hlx_DNA-bd_motif"/>
</dbReference>
<evidence type="ECO:0000313" key="9">
    <source>
        <dbReference type="Proteomes" id="UP000306985"/>
    </source>
</evidence>
<dbReference type="Pfam" id="PF14520">
    <property type="entry name" value="HHH_5"/>
    <property type="match status" value="1"/>
</dbReference>
<comment type="domain">
    <text evidence="6">Has three domains with a flexible linker between the domains II and III and assumes an 'L' shape. Domain III is highly mobile and contacts RuvB.</text>
</comment>
<dbReference type="Pfam" id="PF07499">
    <property type="entry name" value="RuvA_C"/>
    <property type="match status" value="1"/>
</dbReference>
<evidence type="ECO:0000256" key="3">
    <source>
        <dbReference type="ARBA" id="ARBA00023125"/>
    </source>
</evidence>
<dbReference type="GO" id="GO:0009379">
    <property type="term" value="C:Holliday junction helicase complex"/>
    <property type="evidence" value="ECO:0007669"/>
    <property type="project" value="InterPro"/>
</dbReference>
<dbReference type="GO" id="GO:0005524">
    <property type="term" value="F:ATP binding"/>
    <property type="evidence" value="ECO:0007669"/>
    <property type="project" value="InterPro"/>
</dbReference>
<dbReference type="HAMAP" id="MF_00031">
    <property type="entry name" value="DNA_HJ_migration_RuvA"/>
    <property type="match status" value="1"/>
</dbReference>
<keyword evidence="5 6" id="KW-0234">DNA repair</keyword>
<keyword evidence="4 6" id="KW-0233">DNA recombination</keyword>
<dbReference type="OrthoDB" id="5293449at2"/>
<dbReference type="Gene3D" id="2.40.50.140">
    <property type="entry name" value="Nucleic acid-binding proteins"/>
    <property type="match status" value="1"/>
</dbReference>
<evidence type="ECO:0000259" key="7">
    <source>
        <dbReference type="SMART" id="SM00278"/>
    </source>
</evidence>
<feature type="domain" description="Helix-hairpin-helix DNA-binding motif class 1" evidence="7">
    <location>
        <begin position="107"/>
        <end position="126"/>
    </location>
</feature>